<dbReference type="InterPro" id="IPR043323">
    <property type="entry name" value="PIN4"/>
</dbReference>
<gene>
    <name evidence="9" type="ORF">BQ4739_LOCUS19392</name>
</gene>
<dbReference type="EMBL" id="FNXT01001351">
    <property type="protein sequence ID" value="SZX79103.1"/>
    <property type="molecule type" value="Genomic_DNA"/>
</dbReference>
<comment type="catalytic activity">
    <reaction evidence="1 6">
        <text>[protein]-peptidylproline (omega=180) = [protein]-peptidylproline (omega=0)</text>
        <dbReference type="Rhea" id="RHEA:16237"/>
        <dbReference type="Rhea" id="RHEA-COMP:10747"/>
        <dbReference type="Rhea" id="RHEA-COMP:10748"/>
        <dbReference type="ChEBI" id="CHEBI:83833"/>
        <dbReference type="ChEBI" id="CHEBI:83834"/>
        <dbReference type="EC" id="5.2.1.8"/>
    </reaction>
</comment>
<evidence type="ECO:0000256" key="5">
    <source>
        <dbReference type="PROSITE-ProRule" id="PRU00278"/>
    </source>
</evidence>
<proteinExistence type="inferred from homology"/>
<dbReference type="Gene3D" id="3.10.50.40">
    <property type="match status" value="1"/>
</dbReference>
<evidence type="ECO:0000256" key="3">
    <source>
        <dbReference type="ARBA" id="ARBA00023110"/>
    </source>
</evidence>
<dbReference type="PANTHER" id="PTHR45995">
    <property type="match status" value="1"/>
</dbReference>
<evidence type="ECO:0000256" key="1">
    <source>
        <dbReference type="ARBA" id="ARBA00000971"/>
    </source>
</evidence>
<accession>A0A383WPB3</accession>
<keyword evidence="4 5" id="KW-0413">Isomerase</keyword>
<feature type="region of interest" description="Disordered" evidence="7">
    <location>
        <begin position="1"/>
        <end position="25"/>
    </location>
</feature>
<dbReference type="Proteomes" id="UP000256970">
    <property type="component" value="Unassembled WGS sequence"/>
</dbReference>
<dbReference type="EC" id="5.2.1.8" evidence="6"/>
<dbReference type="SUPFAM" id="SSF54534">
    <property type="entry name" value="FKBP-like"/>
    <property type="match status" value="1"/>
</dbReference>
<dbReference type="InterPro" id="IPR000297">
    <property type="entry name" value="PPIase_PpiC"/>
</dbReference>
<organism evidence="9 10">
    <name type="scientific">Tetradesmus obliquus</name>
    <name type="common">Green alga</name>
    <name type="synonym">Acutodesmus obliquus</name>
    <dbReference type="NCBI Taxonomy" id="3088"/>
    <lineage>
        <taxon>Eukaryota</taxon>
        <taxon>Viridiplantae</taxon>
        <taxon>Chlorophyta</taxon>
        <taxon>core chlorophytes</taxon>
        <taxon>Chlorophyceae</taxon>
        <taxon>CS clade</taxon>
        <taxon>Sphaeropleales</taxon>
        <taxon>Scenedesmaceae</taxon>
        <taxon>Tetradesmus</taxon>
    </lineage>
</organism>
<protein>
    <recommendedName>
        <fullName evidence="6">Peptidyl-prolyl cis-trans isomerase</fullName>
        <ecNumber evidence="6">5.2.1.8</ecNumber>
    </recommendedName>
</protein>
<keyword evidence="10" id="KW-1185">Reference proteome</keyword>
<evidence type="ECO:0000313" key="10">
    <source>
        <dbReference type="Proteomes" id="UP000256970"/>
    </source>
</evidence>
<reference evidence="9 10" key="1">
    <citation type="submission" date="2016-10" db="EMBL/GenBank/DDBJ databases">
        <authorList>
            <person name="Cai Z."/>
        </authorList>
    </citation>
    <scope>NUCLEOTIDE SEQUENCE [LARGE SCALE GENOMIC DNA]</scope>
</reference>
<dbReference type="STRING" id="3088.A0A383WPB3"/>
<dbReference type="Pfam" id="PF13616">
    <property type="entry name" value="Rotamase_3"/>
    <property type="match status" value="1"/>
</dbReference>
<feature type="domain" description="PpiC" evidence="8">
    <location>
        <begin position="27"/>
        <end position="115"/>
    </location>
</feature>
<evidence type="ECO:0000256" key="6">
    <source>
        <dbReference type="RuleBase" id="RU363014"/>
    </source>
</evidence>
<evidence type="ECO:0000256" key="2">
    <source>
        <dbReference type="ARBA" id="ARBA00010242"/>
    </source>
</evidence>
<dbReference type="GO" id="GO:0003755">
    <property type="term" value="F:peptidyl-prolyl cis-trans isomerase activity"/>
    <property type="evidence" value="ECO:0007669"/>
    <property type="project" value="UniProtKB-UniRule"/>
</dbReference>
<name>A0A383WPB3_TETOB</name>
<dbReference type="GO" id="GO:0006364">
    <property type="term" value="P:rRNA processing"/>
    <property type="evidence" value="ECO:0007669"/>
    <property type="project" value="InterPro"/>
</dbReference>
<sequence length="118" mass="12485">MVKPKGKGGGGKEESSSSGGSGALGTCSQVKVRHILCEKQSKVLEALAKIQAGEKFDAVATAYSEDAARKGGDLGWKRRNELVGPFAEAAFKLQVGQMSDVIKTQFGYHLILCEGRKA</sequence>
<evidence type="ECO:0000256" key="4">
    <source>
        <dbReference type="ARBA" id="ARBA00023235"/>
    </source>
</evidence>
<evidence type="ECO:0000256" key="7">
    <source>
        <dbReference type="SAM" id="MobiDB-lite"/>
    </source>
</evidence>
<evidence type="ECO:0000313" key="9">
    <source>
        <dbReference type="EMBL" id="SZX79103.1"/>
    </source>
</evidence>
<dbReference type="GO" id="GO:0003677">
    <property type="term" value="F:DNA binding"/>
    <property type="evidence" value="ECO:0007669"/>
    <property type="project" value="InterPro"/>
</dbReference>
<dbReference type="InterPro" id="IPR046357">
    <property type="entry name" value="PPIase_dom_sf"/>
</dbReference>
<comment type="similarity">
    <text evidence="2">Belongs to the PpiC/parvulin rotamase family. PIN4 subfamily.</text>
</comment>
<dbReference type="AlphaFoldDB" id="A0A383WPB3"/>
<keyword evidence="3 5" id="KW-0697">Rotamase</keyword>
<dbReference type="PROSITE" id="PS50198">
    <property type="entry name" value="PPIC_PPIASE_2"/>
    <property type="match status" value="1"/>
</dbReference>
<evidence type="ECO:0000259" key="8">
    <source>
        <dbReference type="PROSITE" id="PS50198"/>
    </source>
</evidence>